<keyword evidence="3" id="KW-0479">Metal-binding</keyword>
<keyword evidence="1" id="KW-0813">Transport</keyword>
<organism evidence="8 9">
    <name type="scientific">Desulfobacula phenolica</name>
    <dbReference type="NCBI Taxonomy" id="90732"/>
    <lineage>
        <taxon>Bacteria</taxon>
        <taxon>Pseudomonadati</taxon>
        <taxon>Thermodesulfobacteriota</taxon>
        <taxon>Desulfobacteria</taxon>
        <taxon>Desulfobacterales</taxon>
        <taxon>Desulfobacteraceae</taxon>
        <taxon>Desulfobacula</taxon>
    </lineage>
</organism>
<dbReference type="GO" id="GO:0046872">
    <property type="term" value="F:metal ion binding"/>
    <property type="evidence" value="ECO:0007669"/>
    <property type="project" value="UniProtKB-KW"/>
</dbReference>
<proteinExistence type="predicted"/>
<dbReference type="RefSeq" id="WP_014955572.1">
    <property type="nucleotide sequence ID" value="NZ_FNLL01000013.1"/>
</dbReference>
<dbReference type="PROSITE" id="PS00198">
    <property type="entry name" value="4FE4S_FER_1"/>
    <property type="match status" value="1"/>
</dbReference>
<accession>A0A1H2JJC6</accession>
<dbReference type="AlphaFoldDB" id="A0A1H2JJC6"/>
<keyword evidence="9" id="KW-1185">Reference proteome</keyword>
<keyword evidence="4" id="KW-0249">Electron transport</keyword>
<dbReference type="PANTHER" id="PTHR42859:SF10">
    <property type="entry name" value="DIMETHYLSULFOXIDE REDUCTASE CHAIN B"/>
    <property type="match status" value="1"/>
</dbReference>
<evidence type="ECO:0000256" key="3">
    <source>
        <dbReference type="ARBA" id="ARBA00022723"/>
    </source>
</evidence>
<protein>
    <submittedName>
        <fullName evidence="8">Fe-S-cluster-containing dehydrogenase component</fullName>
    </submittedName>
</protein>
<gene>
    <name evidence="8" type="ORF">SAMN04487931_11323</name>
</gene>
<dbReference type="EMBL" id="FNLL01000013">
    <property type="protein sequence ID" value="SDU56644.1"/>
    <property type="molecule type" value="Genomic_DNA"/>
</dbReference>
<evidence type="ECO:0000259" key="7">
    <source>
        <dbReference type="PROSITE" id="PS51379"/>
    </source>
</evidence>
<dbReference type="Gene3D" id="3.30.70.20">
    <property type="match status" value="2"/>
</dbReference>
<dbReference type="GO" id="GO:0051539">
    <property type="term" value="F:4 iron, 4 sulfur cluster binding"/>
    <property type="evidence" value="ECO:0007669"/>
    <property type="project" value="UniProtKB-KW"/>
</dbReference>
<evidence type="ECO:0000256" key="5">
    <source>
        <dbReference type="ARBA" id="ARBA00023004"/>
    </source>
</evidence>
<dbReference type="PANTHER" id="PTHR42859">
    <property type="entry name" value="OXIDOREDUCTASE"/>
    <property type="match status" value="1"/>
</dbReference>
<dbReference type="InterPro" id="IPR017900">
    <property type="entry name" value="4Fe4S_Fe_S_CS"/>
</dbReference>
<keyword evidence="2" id="KW-0004">4Fe-4S</keyword>
<dbReference type="CDD" id="cd10550">
    <property type="entry name" value="DMSOR_beta_like"/>
    <property type="match status" value="1"/>
</dbReference>
<name>A0A1H2JJC6_9BACT</name>
<evidence type="ECO:0000256" key="4">
    <source>
        <dbReference type="ARBA" id="ARBA00022982"/>
    </source>
</evidence>
<dbReference type="Pfam" id="PF13247">
    <property type="entry name" value="Fer4_11"/>
    <property type="match status" value="1"/>
</dbReference>
<dbReference type="PROSITE" id="PS51379">
    <property type="entry name" value="4FE4S_FER_2"/>
    <property type="match status" value="3"/>
</dbReference>
<dbReference type="InterPro" id="IPR017896">
    <property type="entry name" value="4Fe4S_Fe-S-bd"/>
</dbReference>
<evidence type="ECO:0000256" key="2">
    <source>
        <dbReference type="ARBA" id="ARBA00022485"/>
    </source>
</evidence>
<keyword evidence="5" id="KW-0408">Iron</keyword>
<feature type="domain" description="4Fe-4S ferredoxin-type" evidence="7">
    <location>
        <begin position="45"/>
        <end position="77"/>
    </location>
</feature>
<evidence type="ECO:0000313" key="9">
    <source>
        <dbReference type="Proteomes" id="UP000199608"/>
    </source>
</evidence>
<keyword evidence="6" id="KW-0411">Iron-sulfur</keyword>
<dbReference type="SUPFAM" id="SSF54862">
    <property type="entry name" value="4Fe-4S ferredoxins"/>
    <property type="match status" value="1"/>
</dbReference>
<dbReference type="Pfam" id="PF12800">
    <property type="entry name" value="Fer4_4"/>
    <property type="match status" value="1"/>
</dbReference>
<feature type="domain" description="4Fe-4S ferredoxin-type" evidence="7">
    <location>
        <begin position="5"/>
        <end position="24"/>
    </location>
</feature>
<evidence type="ECO:0000313" key="8">
    <source>
        <dbReference type="EMBL" id="SDU56644.1"/>
    </source>
</evidence>
<dbReference type="InterPro" id="IPR050294">
    <property type="entry name" value="RnfB_subfamily"/>
</dbReference>
<feature type="domain" description="4Fe-4S ferredoxin-type" evidence="7">
    <location>
        <begin position="79"/>
        <end position="108"/>
    </location>
</feature>
<dbReference type="Proteomes" id="UP000199608">
    <property type="component" value="Unassembled WGS sequence"/>
</dbReference>
<evidence type="ECO:0000256" key="1">
    <source>
        <dbReference type="ARBA" id="ARBA00022448"/>
    </source>
</evidence>
<evidence type="ECO:0000256" key="6">
    <source>
        <dbReference type="ARBA" id="ARBA00023014"/>
    </source>
</evidence>
<sequence length="163" mass="18089">MAENKALMVDPMKCTGCRSCEMACSLYNEQKCSPALSRIRITKFERTGVSFPGICFHCSKPQCMSACPTGAIVRDKVTGAVVIDEEACMGCRQCLQSCPFGQIGFHPEKEVAFKCHLCGGETICTTFCDSGALMYVSAEEYMSSRRRQSHQRHIAEEENYARV</sequence>
<reference evidence="9" key="1">
    <citation type="submission" date="2016-10" db="EMBL/GenBank/DDBJ databases">
        <authorList>
            <person name="Varghese N."/>
            <person name="Submissions S."/>
        </authorList>
    </citation>
    <scope>NUCLEOTIDE SEQUENCE [LARGE SCALE GENOMIC DNA]</scope>
    <source>
        <strain evidence="9">DSM 3384</strain>
    </source>
</reference>